<feature type="domain" description="DNA2/NAM7 helicase helicase" evidence="6">
    <location>
        <begin position="655"/>
        <end position="842"/>
    </location>
</feature>
<feature type="domain" description="Restriction endonuclease type II-like" evidence="8">
    <location>
        <begin position="1622"/>
        <end position="1713"/>
    </location>
</feature>
<dbReference type="Proteomes" id="UP001146019">
    <property type="component" value="Unassembled WGS sequence"/>
</dbReference>
<dbReference type="GO" id="GO:0005524">
    <property type="term" value="F:ATP binding"/>
    <property type="evidence" value="ECO:0007669"/>
    <property type="project" value="UniProtKB-KW"/>
</dbReference>
<dbReference type="Pfam" id="PF13087">
    <property type="entry name" value="AAA_12"/>
    <property type="match status" value="1"/>
</dbReference>
<organism evidence="9 10">
    <name type="scientific">Acinetobacter nematophilus</name>
    <dbReference type="NCBI Taxonomy" id="2994642"/>
    <lineage>
        <taxon>Bacteria</taxon>
        <taxon>Pseudomonadati</taxon>
        <taxon>Pseudomonadota</taxon>
        <taxon>Gammaproteobacteria</taxon>
        <taxon>Moraxellales</taxon>
        <taxon>Moraxellaceae</taxon>
        <taxon>Acinetobacter</taxon>
    </lineage>
</organism>
<keyword evidence="2" id="KW-0547">Nucleotide-binding</keyword>
<evidence type="ECO:0000256" key="2">
    <source>
        <dbReference type="ARBA" id="ARBA00022741"/>
    </source>
</evidence>
<dbReference type="InterPro" id="IPR027417">
    <property type="entry name" value="P-loop_NTPase"/>
</dbReference>
<dbReference type="Pfam" id="PF13086">
    <property type="entry name" value="AAA_11"/>
    <property type="match status" value="1"/>
</dbReference>
<evidence type="ECO:0000259" key="6">
    <source>
        <dbReference type="Pfam" id="PF13086"/>
    </source>
</evidence>
<reference evidence="9" key="1">
    <citation type="submission" date="2022-11" db="EMBL/GenBank/DDBJ databases">
        <title>Biodiversity and phylogenetic relationships of bacteria.</title>
        <authorList>
            <person name="Machado R.A.R."/>
            <person name="Bhat A."/>
            <person name="Loulou A."/>
            <person name="Kallel S."/>
        </authorList>
    </citation>
    <scope>NUCLEOTIDE SEQUENCE</scope>
    <source>
        <strain evidence="9">A-IN1</strain>
    </source>
</reference>
<accession>A0A9X3IEW9</accession>
<keyword evidence="10" id="KW-1185">Reference proteome</keyword>
<protein>
    <submittedName>
        <fullName evidence="9">DUF4011 domain-containing protein</fullName>
    </submittedName>
</protein>
<evidence type="ECO:0000256" key="4">
    <source>
        <dbReference type="ARBA" id="ARBA00022806"/>
    </source>
</evidence>
<dbReference type="InterPro" id="IPR050534">
    <property type="entry name" value="Coronavir_polyprotein_1ab"/>
</dbReference>
<comment type="caution">
    <text evidence="9">The sequence shown here is derived from an EMBL/GenBank/DDBJ whole genome shotgun (WGS) entry which is preliminary data.</text>
</comment>
<comment type="similarity">
    <text evidence="1">Belongs to the DNA2/NAM7 helicase family.</text>
</comment>
<dbReference type="FunFam" id="3.40.50.300:FF:002063">
    <property type="entry name" value="DNA helicase related protein"/>
    <property type="match status" value="1"/>
</dbReference>
<dbReference type="Pfam" id="PF13195">
    <property type="entry name" value="DUF4011"/>
    <property type="match status" value="1"/>
</dbReference>
<evidence type="ECO:0000256" key="1">
    <source>
        <dbReference type="ARBA" id="ARBA00007913"/>
    </source>
</evidence>
<dbReference type="RefSeq" id="WP_266128708.1">
    <property type="nucleotide sequence ID" value="NZ_JAPKMY010000001.1"/>
</dbReference>
<dbReference type="InterPro" id="IPR011335">
    <property type="entry name" value="Restrct_endonuc-II-like"/>
</dbReference>
<proteinExistence type="inferred from homology"/>
<gene>
    <name evidence="9" type="ORF">OSH00_00010</name>
</gene>
<evidence type="ECO:0000313" key="9">
    <source>
        <dbReference type="EMBL" id="MCX5466133.1"/>
    </source>
</evidence>
<evidence type="ECO:0000256" key="3">
    <source>
        <dbReference type="ARBA" id="ARBA00022801"/>
    </source>
</evidence>
<dbReference type="GO" id="GO:0043139">
    <property type="term" value="F:5'-3' DNA helicase activity"/>
    <property type="evidence" value="ECO:0007669"/>
    <property type="project" value="TreeGrafter"/>
</dbReference>
<name>A0A9X3IEW9_9GAMM</name>
<evidence type="ECO:0000259" key="8">
    <source>
        <dbReference type="Pfam" id="PF18741"/>
    </source>
</evidence>
<dbReference type="PANTHER" id="PTHR43788">
    <property type="entry name" value="DNA2/NAM7 HELICASE FAMILY MEMBER"/>
    <property type="match status" value="1"/>
</dbReference>
<dbReference type="EMBL" id="JAPKMY010000001">
    <property type="protein sequence ID" value="MCX5466133.1"/>
    <property type="molecule type" value="Genomic_DNA"/>
</dbReference>
<evidence type="ECO:0000313" key="10">
    <source>
        <dbReference type="Proteomes" id="UP001146019"/>
    </source>
</evidence>
<dbReference type="SUPFAM" id="SSF52980">
    <property type="entry name" value="Restriction endonuclease-like"/>
    <property type="match status" value="1"/>
</dbReference>
<keyword evidence="4" id="KW-0347">Helicase</keyword>
<dbReference type="PANTHER" id="PTHR43788:SF8">
    <property type="entry name" value="DNA-BINDING PROTEIN SMUBP-2"/>
    <property type="match status" value="1"/>
</dbReference>
<keyword evidence="3" id="KW-0378">Hydrolase</keyword>
<evidence type="ECO:0000259" key="7">
    <source>
        <dbReference type="Pfam" id="PF13087"/>
    </source>
</evidence>
<dbReference type="SUPFAM" id="SSF52540">
    <property type="entry name" value="P-loop containing nucleoside triphosphate hydrolases"/>
    <property type="match status" value="1"/>
</dbReference>
<dbReference type="InterPro" id="IPR047187">
    <property type="entry name" value="SF1_C_Upf1"/>
</dbReference>
<dbReference type="Gene3D" id="3.40.50.300">
    <property type="entry name" value="P-loop containing nucleotide triphosphate hydrolases"/>
    <property type="match status" value="3"/>
</dbReference>
<dbReference type="InterPro" id="IPR041679">
    <property type="entry name" value="DNA2/NAM7-like_C"/>
</dbReference>
<feature type="domain" description="DNA2/NAM7 helicase-like C-terminal" evidence="7">
    <location>
        <begin position="1374"/>
        <end position="1568"/>
    </location>
</feature>
<dbReference type="GO" id="GO:0016787">
    <property type="term" value="F:hydrolase activity"/>
    <property type="evidence" value="ECO:0007669"/>
    <property type="project" value="UniProtKB-KW"/>
</dbReference>
<dbReference type="Pfam" id="PF18741">
    <property type="entry name" value="MTES_1575"/>
    <property type="match status" value="1"/>
</dbReference>
<keyword evidence="5" id="KW-0067">ATP-binding</keyword>
<dbReference type="InterPro" id="IPR025103">
    <property type="entry name" value="DUF4011"/>
</dbReference>
<dbReference type="CDD" id="cd18808">
    <property type="entry name" value="SF1_C_Upf1"/>
    <property type="match status" value="1"/>
</dbReference>
<dbReference type="InterPro" id="IPR041677">
    <property type="entry name" value="DNA2/NAM7_AAA_11"/>
</dbReference>
<sequence>MPDVVEHNQFQISLDASSSLNFTFQQNAIPLIRHISLTGSKPLSESKLVIESHPVFIQPTEIRIGKSDIEQSIYLNNPKLNFDLNFLLHLNENIKGYLNLKWLDAEGQLLAEKQQDIEVLTVDTWGGEKQPLELLACFSQPNAVSLAPVLQRASECLVQKNLGRLNGYMDKSPEQVFNQVNAIWQAMCEQNLHYIVNPASYIQHGQRIRFAKQILEDKMACCLDSTMLMSSLLEQIGLDPMVMIVQGHSFIGVWLHETPVADVLIDDLQALRKYMELGAITFIETTLLSSRASLQQAITSAQEYLRDAEKIEQFYVAVDIRQSRLRGVRPISTQLDVAQNLDADEMTWTAASLPEYAVMDANVNVATRVQRWLRRLLDLSLRNKLLNFKDNRLSIPLQCSEKTLAALEDALAENKGFFFQSVDYISLKDVTRENEAQHVQNYIDENLQRQLLFSGLDSETLNKRLVEVYRASRTALEEGGANTLFLAVGFLEWKESEKAQKTFKAPLLLIPVRMTRESAKSGYRLWMYDDEPRFNSTLLQLLRQDFEIEVSGLDPLPTDGSGIDVNAVLQIIRRAVVHMRGWEVTVEAAIGQFSFSKYLMWRDLSLRIQQLKEQAVVHHLIETPREPFKKQEAFPHPAELDQKYQPKQLFTPLSSDSSQLAAVMSAALGRTFVLSGPPGTGKSQTITNMVAQCLADGKSVLFVSEKMAALDVVYRRLNQIGLGHLCLQLHSAKAQKTEVLDQLRERAENNNNPYAIAQKETQHEWQLLSQHLVESRDALNQHVQVLHQQHSIGWSLFDAMSEELLHRETETLRFDLNIQQLSHQARSQLKDLAVKAWLQYQQISSSVRDCLNGFAEGSSPNFWNLMWQDQYQHNQQRIAELIPQIHRSLHAWQNICQFKQAENLQQIQADLAVFQKIFAFSQQYDLKLLKIIDGLDIRQISEAKAVSTEIVQSQTRLIFKYDFSIYQAELKQIEFNWREASAKFWPWSWFGKYQLRNLMRSYHTEKQRPSAMVVENDLPLLMNIQTHQQQFKAIENSLSTKLQTYWQGEKTDWAQFENMLQAWTQLNSQLADRISSPAVLLQALDFASQQQYFEAEQSIEELQQCYALLLPDQQIQTENSRSYTQIAFAALLTRQQNLQNVISNWRHWLNWQGLKTQLQQQGLSRFVLYLQQHCSTDLGSSSTEVKLDQEQVARLIDINLARQWIVQQFSLHPELNQFNGELHQQKILKFSQQDREHQQFASEEITRRWHKIFENPDEFKKQWALLNKELGKKRRHIPVRELIKQIPDVIRGLKPCMLMSPLSVAQYLDPESKFDVVIFDEASQIPVWDAIGALARGEQSIVVGDNKQMPPTSFFGKGDSEEVDEDVTEDLESILDECLAAQLPELVLNWHYRSRYESLIQFSNQKYYKGELLTFPAPVAKDRAIQLHAVEGVYDKGDTRTNKAEAQAIVQFILQHLTDQLSAEVKQTIGVVTFNITQQKLIEDLLDNELAQHPELEQLSRDGFEPLFVKNLENVQGDERDIIIFSITYAPDQQGKLLMNFGALNRQGGQRRLNVAITRARQGLHVFSTLRPDQIDLSRTSSEGVRDLKDFLNFAQTGQMAYYSQAFETEKAKDELMLYLQAQLEYLGWKVDLAVGSGDSRIDIAIQNPYVAGQYLTGILVDGDDYANAATARDRDQLRPSVLTGLGWNVIQLWTVEWWLDPKANLEKLQNQLKELVNLNKLLS</sequence>
<evidence type="ECO:0000256" key="5">
    <source>
        <dbReference type="ARBA" id="ARBA00022840"/>
    </source>
</evidence>
<dbReference type="InterPro" id="IPR049468">
    <property type="entry name" value="Restrct_endonuc-II-like_dom"/>
</dbReference>